<dbReference type="OrthoDB" id="7376211at2"/>
<organism evidence="2 3">
    <name type="scientific">Devosia limi DSM 17137</name>
    <dbReference type="NCBI Taxonomy" id="1121477"/>
    <lineage>
        <taxon>Bacteria</taxon>
        <taxon>Pseudomonadati</taxon>
        <taxon>Pseudomonadota</taxon>
        <taxon>Alphaproteobacteria</taxon>
        <taxon>Hyphomicrobiales</taxon>
        <taxon>Devosiaceae</taxon>
        <taxon>Devosia</taxon>
    </lineage>
</organism>
<evidence type="ECO:0000313" key="2">
    <source>
        <dbReference type="EMBL" id="KKB85294.1"/>
    </source>
</evidence>
<accession>A0A0F5LT19</accession>
<dbReference type="EMBL" id="LAJF01000059">
    <property type="protein sequence ID" value="KKB85294.1"/>
    <property type="molecule type" value="Genomic_DNA"/>
</dbReference>
<name>A0A0F5LT19_9HYPH</name>
<reference evidence="2 3" key="1">
    <citation type="submission" date="2015-03" db="EMBL/GenBank/DDBJ databases">
        <authorList>
            <person name="Hassan Y.I."/>
            <person name="Lepp D."/>
            <person name="Zhou T."/>
        </authorList>
    </citation>
    <scope>NUCLEOTIDE SEQUENCE [LARGE SCALE GENOMIC DNA]</scope>
    <source>
        <strain evidence="2 3">DSM 17137</strain>
    </source>
</reference>
<keyword evidence="1" id="KW-0812">Transmembrane</keyword>
<evidence type="ECO:0000313" key="3">
    <source>
        <dbReference type="Proteomes" id="UP000033608"/>
    </source>
</evidence>
<gene>
    <name evidence="2" type="ORF">VW29_07030</name>
</gene>
<dbReference type="AlphaFoldDB" id="A0A0F5LT19"/>
<proteinExistence type="predicted"/>
<evidence type="ECO:0000256" key="1">
    <source>
        <dbReference type="SAM" id="Phobius"/>
    </source>
</evidence>
<comment type="caution">
    <text evidence="2">The sequence shown here is derived from an EMBL/GenBank/DDBJ whole genome shotgun (WGS) entry which is preliminary data.</text>
</comment>
<keyword evidence="1" id="KW-1133">Transmembrane helix</keyword>
<dbReference type="PATRIC" id="fig|1121477.3.peg.2495"/>
<sequence>MEIAMNRFASPQIRLALLMMLGVYPIITAYLYILMPLTDGWQMWQRTVVLVPLMVATMVFGLIPALHRHFGWFIAGKARP</sequence>
<dbReference type="Proteomes" id="UP000033608">
    <property type="component" value="Unassembled WGS sequence"/>
</dbReference>
<feature type="transmembrane region" description="Helical" evidence="1">
    <location>
        <begin position="47"/>
        <end position="67"/>
    </location>
</feature>
<feature type="transmembrane region" description="Helical" evidence="1">
    <location>
        <begin position="15"/>
        <end position="35"/>
    </location>
</feature>
<keyword evidence="1" id="KW-0472">Membrane</keyword>
<keyword evidence="3" id="KW-1185">Reference proteome</keyword>
<protein>
    <submittedName>
        <fullName evidence="2">Uncharacterized protein</fullName>
    </submittedName>
</protein>